<gene>
    <name evidence="3" type="ORF">AAHA92_16882</name>
</gene>
<dbReference type="PANTHER" id="PTHR31374">
    <property type="entry name" value="AUXIN-INDUCED PROTEIN-LIKE-RELATED"/>
    <property type="match status" value="1"/>
</dbReference>
<evidence type="ECO:0000313" key="3">
    <source>
        <dbReference type="EMBL" id="KAL1548678.1"/>
    </source>
</evidence>
<dbReference type="PROSITE" id="PS01124">
    <property type="entry name" value="HTH_ARAC_FAMILY_2"/>
    <property type="match status" value="1"/>
</dbReference>
<evidence type="ECO:0000259" key="2">
    <source>
        <dbReference type="PROSITE" id="PS01124"/>
    </source>
</evidence>
<comment type="similarity">
    <text evidence="1">Belongs to the ARG7 family.</text>
</comment>
<feature type="domain" description="HTH araC/xylS-type" evidence="2">
    <location>
        <begin position="1"/>
        <end position="31"/>
    </location>
</feature>
<evidence type="ECO:0000313" key="4">
    <source>
        <dbReference type="Proteomes" id="UP001567538"/>
    </source>
</evidence>
<accession>A0ABD1H073</accession>
<sequence length="164" mass="18721">MGRIRGFSLKHRVATIFRRGFRRSPAGYRRLGGNSGRVEPLSKLFSWINTKAKAILCKNMDPGRGYIRVRQDEIPKGHMAVYVGQKEGDFQRILVPIVYINHPLFGDLLKEAENEFGYNHPGGLTIPCRISEFESVQTRIKAGQPTRKLLSWKKTHTSLIESRV</sequence>
<dbReference type="InterPro" id="IPR018060">
    <property type="entry name" value="HTH_AraC"/>
</dbReference>
<dbReference type="Pfam" id="PF02519">
    <property type="entry name" value="Auxin_inducible"/>
    <property type="match status" value="1"/>
</dbReference>
<protein>
    <submittedName>
        <fullName evidence="3">Auxin-responsive protein SAUR36-like</fullName>
    </submittedName>
</protein>
<comment type="caution">
    <text evidence="3">The sequence shown here is derived from an EMBL/GenBank/DDBJ whole genome shotgun (WGS) entry which is preliminary data.</text>
</comment>
<dbReference type="PANTHER" id="PTHR31374:SF304">
    <property type="entry name" value="OS04G0537100 PROTEIN"/>
    <property type="match status" value="1"/>
</dbReference>
<proteinExistence type="inferred from homology"/>
<dbReference type="EMBL" id="JBEAFC010000007">
    <property type="protein sequence ID" value="KAL1548678.1"/>
    <property type="molecule type" value="Genomic_DNA"/>
</dbReference>
<dbReference type="AlphaFoldDB" id="A0ABD1H073"/>
<keyword evidence="4" id="KW-1185">Reference proteome</keyword>
<evidence type="ECO:0000256" key="1">
    <source>
        <dbReference type="ARBA" id="ARBA00006974"/>
    </source>
</evidence>
<dbReference type="Proteomes" id="UP001567538">
    <property type="component" value="Unassembled WGS sequence"/>
</dbReference>
<dbReference type="InterPro" id="IPR003676">
    <property type="entry name" value="SAUR_fam"/>
</dbReference>
<organism evidence="3 4">
    <name type="scientific">Salvia divinorum</name>
    <name type="common">Maria pastora</name>
    <name type="synonym">Diviner's sage</name>
    <dbReference type="NCBI Taxonomy" id="28513"/>
    <lineage>
        <taxon>Eukaryota</taxon>
        <taxon>Viridiplantae</taxon>
        <taxon>Streptophyta</taxon>
        <taxon>Embryophyta</taxon>
        <taxon>Tracheophyta</taxon>
        <taxon>Spermatophyta</taxon>
        <taxon>Magnoliopsida</taxon>
        <taxon>eudicotyledons</taxon>
        <taxon>Gunneridae</taxon>
        <taxon>Pentapetalae</taxon>
        <taxon>asterids</taxon>
        <taxon>lamiids</taxon>
        <taxon>Lamiales</taxon>
        <taxon>Lamiaceae</taxon>
        <taxon>Nepetoideae</taxon>
        <taxon>Mentheae</taxon>
        <taxon>Salviinae</taxon>
        <taxon>Salvia</taxon>
        <taxon>Salvia subgen. Calosphace</taxon>
    </lineage>
</organism>
<name>A0ABD1H073_SALDI</name>
<reference evidence="3 4" key="1">
    <citation type="submission" date="2024-06" db="EMBL/GenBank/DDBJ databases">
        <title>A chromosome level genome sequence of Diviner's sage (Salvia divinorum).</title>
        <authorList>
            <person name="Ford S.A."/>
            <person name="Ro D.-K."/>
            <person name="Ness R.W."/>
            <person name="Phillips M.A."/>
        </authorList>
    </citation>
    <scope>NUCLEOTIDE SEQUENCE [LARGE SCALE GENOMIC DNA]</scope>
    <source>
        <strain evidence="3">SAF-2024a</strain>
        <tissue evidence="3">Leaf</tissue>
    </source>
</reference>